<feature type="compositionally biased region" description="Low complexity" evidence="1">
    <location>
        <begin position="32"/>
        <end position="54"/>
    </location>
</feature>
<protein>
    <submittedName>
        <fullName evidence="2">Uncharacterized protein</fullName>
    </submittedName>
</protein>
<reference evidence="2" key="1">
    <citation type="submission" date="2020-03" db="EMBL/GenBank/DDBJ databases">
        <authorList>
            <person name="Weist P."/>
        </authorList>
    </citation>
    <scope>NUCLEOTIDE SEQUENCE</scope>
</reference>
<evidence type="ECO:0000313" key="2">
    <source>
        <dbReference type="EMBL" id="CAB1417236.1"/>
    </source>
</evidence>
<name>A0A9N7TRI4_PLEPL</name>
<feature type="region of interest" description="Disordered" evidence="1">
    <location>
        <begin position="24"/>
        <end position="78"/>
    </location>
</feature>
<sequence>MFPLTRSTCKRALRVLAASSRQRRCGGDDRLTSSGLTQSRGSSSSGSILLLSNTPCPSPVSHRHRGVFSPSILRKITR</sequence>
<gene>
    <name evidence="2" type="ORF">PLEPLA_LOCUS5038</name>
</gene>
<evidence type="ECO:0000256" key="1">
    <source>
        <dbReference type="SAM" id="MobiDB-lite"/>
    </source>
</evidence>
<proteinExistence type="predicted"/>
<evidence type="ECO:0000313" key="3">
    <source>
        <dbReference type="Proteomes" id="UP001153269"/>
    </source>
</evidence>
<comment type="caution">
    <text evidence="2">The sequence shown here is derived from an EMBL/GenBank/DDBJ whole genome shotgun (WGS) entry which is preliminary data.</text>
</comment>
<organism evidence="2 3">
    <name type="scientific">Pleuronectes platessa</name>
    <name type="common">European plaice</name>
    <dbReference type="NCBI Taxonomy" id="8262"/>
    <lineage>
        <taxon>Eukaryota</taxon>
        <taxon>Metazoa</taxon>
        <taxon>Chordata</taxon>
        <taxon>Craniata</taxon>
        <taxon>Vertebrata</taxon>
        <taxon>Euteleostomi</taxon>
        <taxon>Actinopterygii</taxon>
        <taxon>Neopterygii</taxon>
        <taxon>Teleostei</taxon>
        <taxon>Neoteleostei</taxon>
        <taxon>Acanthomorphata</taxon>
        <taxon>Carangaria</taxon>
        <taxon>Pleuronectiformes</taxon>
        <taxon>Pleuronectoidei</taxon>
        <taxon>Pleuronectidae</taxon>
        <taxon>Pleuronectes</taxon>
    </lineage>
</organism>
<keyword evidence="3" id="KW-1185">Reference proteome</keyword>
<accession>A0A9N7TRI4</accession>
<dbReference type="EMBL" id="CADEAL010000255">
    <property type="protein sequence ID" value="CAB1417236.1"/>
    <property type="molecule type" value="Genomic_DNA"/>
</dbReference>
<dbReference type="AlphaFoldDB" id="A0A9N7TRI4"/>
<dbReference type="Proteomes" id="UP001153269">
    <property type="component" value="Unassembled WGS sequence"/>
</dbReference>